<feature type="domain" description="Late embryogenesis abundant protein LEA-2 subgroup" evidence="1">
    <location>
        <begin position="64"/>
        <end position="123"/>
    </location>
</feature>
<dbReference type="Gene3D" id="2.60.40.1820">
    <property type="match status" value="1"/>
</dbReference>
<evidence type="ECO:0000259" key="1">
    <source>
        <dbReference type="Pfam" id="PF03168"/>
    </source>
</evidence>
<evidence type="ECO:0000313" key="2">
    <source>
        <dbReference type="EMBL" id="KAF6162138.1"/>
    </source>
</evidence>
<dbReference type="InterPro" id="IPR004864">
    <property type="entry name" value="LEA_2"/>
</dbReference>
<reference evidence="2 3" key="1">
    <citation type="journal article" date="2020" name="IScience">
        <title>Genome Sequencing of the Endangered Kingdonia uniflora (Circaeasteraceae, Ranunculales) Reveals Potential Mechanisms of Evolutionary Specialization.</title>
        <authorList>
            <person name="Sun Y."/>
            <person name="Deng T."/>
            <person name="Zhang A."/>
            <person name="Moore M.J."/>
            <person name="Landis J.B."/>
            <person name="Lin N."/>
            <person name="Zhang H."/>
            <person name="Zhang X."/>
            <person name="Huang J."/>
            <person name="Zhang X."/>
            <person name="Sun H."/>
            <person name="Wang H."/>
        </authorList>
    </citation>
    <scope>NUCLEOTIDE SEQUENCE [LARGE SCALE GENOMIC DNA]</scope>
    <source>
        <strain evidence="2">TB1705</strain>
        <tissue evidence="2">Leaf</tissue>
    </source>
</reference>
<dbReference type="Pfam" id="PF03168">
    <property type="entry name" value="LEA_2"/>
    <property type="match status" value="1"/>
</dbReference>
<keyword evidence="3" id="KW-1185">Reference proteome</keyword>
<dbReference type="PANTHER" id="PTHR31852">
    <property type="entry name" value="LATE EMBRYOGENESIS ABUNDANT (LEA) HYDROXYPROLINE-RICH GLYCOPROTEIN FAMILY"/>
    <property type="match status" value="1"/>
</dbReference>
<dbReference type="Proteomes" id="UP000541444">
    <property type="component" value="Unassembled WGS sequence"/>
</dbReference>
<accession>A0A7J7N5E8</accession>
<dbReference type="OrthoDB" id="1894389at2759"/>
<organism evidence="2 3">
    <name type="scientific">Kingdonia uniflora</name>
    <dbReference type="NCBI Taxonomy" id="39325"/>
    <lineage>
        <taxon>Eukaryota</taxon>
        <taxon>Viridiplantae</taxon>
        <taxon>Streptophyta</taxon>
        <taxon>Embryophyta</taxon>
        <taxon>Tracheophyta</taxon>
        <taxon>Spermatophyta</taxon>
        <taxon>Magnoliopsida</taxon>
        <taxon>Ranunculales</taxon>
        <taxon>Circaeasteraceae</taxon>
        <taxon>Kingdonia</taxon>
    </lineage>
</organism>
<dbReference type="AlphaFoldDB" id="A0A7J7N5E8"/>
<evidence type="ECO:0000313" key="3">
    <source>
        <dbReference type="Proteomes" id="UP000541444"/>
    </source>
</evidence>
<dbReference type="SUPFAM" id="SSF117070">
    <property type="entry name" value="LEA14-like"/>
    <property type="match status" value="1"/>
</dbReference>
<gene>
    <name evidence="2" type="ORF">GIB67_008267</name>
</gene>
<proteinExistence type="predicted"/>
<sequence>MRKKKKVRCLVFTAIFTVIQIIVTLALTFTVMKVTSPKIRIEHFSIESSSFKNTSFDFTMNANVTIRNRNWGQYKYPNSTMVISYQGATVGEVEIPAGKAKSRRTRRVNVSVAVSSKGLSNNLPD</sequence>
<dbReference type="EMBL" id="JACGCM010001055">
    <property type="protein sequence ID" value="KAF6162138.1"/>
    <property type="molecule type" value="Genomic_DNA"/>
</dbReference>
<name>A0A7J7N5E8_9MAGN</name>
<dbReference type="InterPro" id="IPR055301">
    <property type="entry name" value="Lea14-like_2"/>
</dbReference>
<comment type="caution">
    <text evidence="2">The sequence shown here is derived from an EMBL/GenBank/DDBJ whole genome shotgun (WGS) entry which is preliminary data.</text>
</comment>
<protein>
    <recommendedName>
        <fullName evidence="1">Late embryogenesis abundant protein LEA-2 subgroup domain-containing protein</fullName>
    </recommendedName>
</protein>